<dbReference type="AlphaFoldDB" id="E6TQ61"/>
<evidence type="ECO:0000256" key="1">
    <source>
        <dbReference type="SAM" id="MobiDB-lite"/>
    </source>
</evidence>
<evidence type="ECO:0000313" key="2">
    <source>
        <dbReference type="EMBL" id="ADU01984.1"/>
    </source>
</evidence>
<keyword evidence="3" id="KW-1185">Reference proteome</keyword>
<keyword evidence="2" id="KW-0614">Plasmid</keyword>
<dbReference type="KEGG" id="msp:Mspyr1_54730"/>
<feature type="region of interest" description="Disordered" evidence="1">
    <location>
        <begin position="99"/>
        <end position="128"/>
    </location>
</feature>
<dbReference type="EMBL" id="CP002386">
    <property type="protein sequence ID" value="ADU01984.1"/>
    <property type="molecule type" value="Genomic_DNA"/>
</dbReference>
<name>E6TQ61_MYCSR</name>
<sequence length="128" mass="13383">MGNKTRPARVGENPVTSCRYSERKKNTLHMTARFSNASTLAAATFGMRNSDRSTNGAADRRSATTKIAALAAAIASIAHSRIEVHPRLLVCVSASTSANRPIADAMRPTTSTGARSGRRAGRGLGSAA</sequence>
<accession>E6TQ61</accession>
<dbReference type="Proteomes" id="UP000008916">
    <property type="component" value="Plasmid pMSPYR101"/>
</dbReference>
<geneLocation type="plasmid" evidence="2 3">
    <name>pMSPYR101</name>
</geneLocation>
<dbReference type="HOGENOM" id="CLU_1957181_0_0_11"/>
<organism evidence="2 3">
    <name type="scientific">Mycolicibacterium gilvum (strain DSM 45189 / LMG 24558 / Spyr1)</name>
    <name type="common">Mycobacterium gilvum</name>
    <dbReference type="NCBI Taxonomy" id="278137"/>
    <lineage>
        <taxon>Bacteria</taxon>
        <taxon>Bacillati</taxon>
        <taxon>Actinomycetota</taxon>
        <taxon>Actinomycetes</taxon>
        <taxon>Mycobacteriales</taxon>
        <taxon>Mycobacteriaceae</taxon>
        <taxon>Mycolicibacterium</taxon>
    </lineage>
</organism>
<proteinExistence type="predicted"/>
<gene>
    <name evidence="2" type="ordered locus">Mspyr1_54730</name>
</gene>
<reference evidence="2 3" key="1">
    <citation type="journal article" date="2011" name="Stand. Genomic Sci.">
        <title>Complete genome sequence of Mycobacterium sp. strain (Spyr1) and reclassification to Mycobacterium gilvum Spyr1.</title>
        <authorList>
            <person name="Kallimanis A."/>
            <person name="Karabika E."/>
            <person name="Mavromatis K."/>
            <person name="Lapidus A."/>
            <person name="Labutti K.M."/>
            <person name="Liolios K."/>
            <person name="Ivanova N."/>
            <person name="Goodwin L."/>
            <person name="Woyke T."/>
            <person name="Velentzas A.D."/>
            <person name="Perisynakis A."/>
            <person name="Ouzounis C.C."/>
            <person name="Kyrpides N.C."/>
            <person name="Koukkou A.I."/>
            <person name="Drainas C."/>
        </authorList>
    </citation>
    <scope>NUCLEOTIDE SEQUENCE [LARGE SCALE GENOMIC DNA]</scope>
    <source>
        <strain evidence="3">DSM 45189 / LMG 24558 / Spyr1</strain>
    </source>
</reference>
<protein>
    <submittedName>
        <fullName evidence="2">Uncharacterized protein</fullName>
    </submittedName>
</protein>
<evidence type="ECO:0000313" key="3">
    <source>
        <dbReference type="Proteomes" id="UP000008916"/>
    </source>
</evidence>